<feature type="compositionally biased region" description="Polar residues" evidence="1">
    <location>
        <begin position="41"/>
        <end position="53"/>
    </location>
</feature>
<keyword evidence="2" id="KW-1133">Transmembrane helix</keyword>
<keyword evidence="4" id="KW-1185">Reference proteome</keyword>
<dbReference type="AlphaFoldDB" id="A0A251NN65"/>
<feature type="transmembrane region" description="Helical" evidence="2">
    <location>
        <begin position="158"/>
        <end position="176"/>
    </location>
</feature>
<proteinExistence type="predicted"/>
<sequence length="247" mass="28230">MSTDEIVVEQQTSEVTNINTLNPHHPEAAGVLSSTSHAITIPSQTKPTLSPSAQGRAEEKAKEEKEKAEKAEKEEKRLPLTLAVLVGLATVLFVIGINPASYAKPEFDNVVSRDSQCKPHDCPCCPFFVIVSLFLNIAITLVWWLLLLMCRRFPYNGILWGILFFVWAIYWIILRAKIPLNFWKPTCGAFSSLLLLLLLLRIKAQPCWEPIKIFMMKHVKAFWDKFVCCLFGIPCFVWNIYEVYKER</sequence>
<dbReference type="Gramene" id="ONI00732">
    <property type="protein sequence ID" value="ONI00732"/>
    <property type="gene ID" value="PRUPE_6G103300"/>
</dbReference>
<dbReference type="EMBL" id="CM007656">
    <property type="protein sequence ID" value="ONI00732.1"/>
    <property type="molecule type" value="Genomic_DNA"/>
</dbReference>
<organism evidence="3 4">
    <name type="scientific">Prunus persica</name>
    <name type="common">Peach</name>
    <name type="synonym">Amygdalus persica</name>
    <dbReference type="NCBI Taxonomy" id="3760"/>
    <lineage>
        <taxon>Eukaryota</taxon>
        <taxon>Viridiplantae</taxon>
        <taxon>Streptophyta</taxon>
        <taxon>Embryophyta</taxon>
        <taxon>Tracheophyta</taxon>
        <taxon>Spermatophyta</taxon>
        <taxon>Magnoliopsida</taxon>
        <taxon>eudicotyledons</taxon>
        <taxon>Gunneridae</taxon>
        <taxon>Pentapetalae</taxon>
        <taxon>rosids</taxon>
        <taxon>fabids</taxon>
        <taxon>Rosales</taxon>
        <taxon>Rosaceae</taxon>
        <taxon>Amygdaloideae</taxon>
        <taxon>Amygdaleae</taxon>
        <taxon>Prunus</taxon>
    </lineage>
</organism>
<feature type="transmembrane region" description="Helical" evidence="2">
    <location>
        <begin position="127"/>
        <end position="146"/>
    </location>
</feature>
<evidence type="ECO:0000313" key="3">
    <source>
        <dbReference type="EMBL" id="ONI00732.1"/>
    </source>
</evidence>
<evidence type="ECO:0000313" key="4">
    <source>
        <dbReference type="Proteomes" id="UP000006882"/>
    </source>
</evidence>
<keyword evidence="2" id="KW-0812">Transmembrane</keyword>
<accession>A0A251NN65</accession>
<evidence type="ECO:0000256" key="2">
    <source>
        <dbReference type="SAM" id="Phobius"/>
    </source>
</evidence>
<feature type="transmembrane region" description="Helical" evidence="2">
    <location>
        <begin position="78"/>
        <end position="97"/>
    </location>
</feature>
<reference evidence="3 4" key="1">
    <citation type="journal article" date="2013" name="Nat. Genet.">
        <title>The high-quality draft genome of peach (Prunus persica) identifies unique patterns of genetic diversity, domestication and genome evolution.</title>
        <authorList>
            <consortium name="International Peach Genome Initiative"/>
            <person name="Verde I."/>
            <person name="Abbott A.G."/>
            <person name="Scalabrin S."/>
            <person name="Jung S."/>
            <person name="Shu S."/>
            <person name="Marroni F."/>
            <person name="Zhebentyayeva T."/>
            <person name="Dettori M.T."/>
            <person name="Grimwood J."/>
            <person name="Cattonaro F."/>
            <person name="Zuccolo A."/>
            <person name="Rossini L."/>
            <person name="Jenkins J."/>
            <person name="Vendramin E."/>
            <person name="Meisel L.A."/>
            <person name="Decroocq V."/>
            <person name="Sosinski B."/>
            <person name="Prochnik S."/>
            <person name="Mitros T."/>
            <person name="Policriti A."/>
            <person name="Cipriani G."/>
            <person name="Dondini L."/>
            <person name="Ficklin S."/>
            <person name="Goodstein D.M."/>
            <person name="Xuan P."/>
            <person name="Del Fabbro C."/>
            <person name="Aramini V."/>
            <person name="Copetti D."/>
            <person name="Gonzalez S."/>
            <person name="Horner D.S."/>
            <person name="Falchi R."/>
            <person name="Lucas S."/>
            <person name="Mica E."/>
            <person name="Maldonado J."/>
            <person name="Lazzari B."/>
            <person name="Bielenberg D."/>
            <person name="Pirona R."/>
            <person name="Miculan M."/>
            <person name="Barakat A."/>
            <person name="Testolin R."/>
            <person name="Stella A."/>
            <person name="Tartarini S."/>
            <person name="Tonutti P."/>
            <person name="Arus P."/>
            <person name="Orellana A."/>
            <person name="Wells C."/>
            <person name="Main D."/>
            <person name="Vizzotto G."/>
            <person name="Silva H."/>
            <person name="Salamini F."/>
            <person name="Schmutz J."/>
            <person name="Morgante M."/>
            <person name="Rokhsar D.S."/>
        </authorList>
    </citation>
    <scope>NUCLEOTIDE SEQUENCE [LARGE SCALE GENOMIC DNA]</scope>
    <source>
        <strain evidence="4">cv. Nemared</strain>
    </source>
</reference>
<feature type="compositionally biased region" description="Basic and acidic residues" evidence="1">
    <location>
        <begin position="56"/>
        <end position="72"/>
    </location>
</feature>
<feature type="region of interest" description="Disordered" evidence="1">
    <location>
        <begin position="1"/>
        <end position="29"/>
    </location>
</feature>
<keyword evidence="2" id="KW-0472">Membrane</keyword>
<name>A0A251NN65_PRUPE</name>
<feature type="region of interest" description="Disordered" evidence="1">
    <location>
        <begin position="41"/>
        <end position="72"/>
    </location>
</feature>
<feature type="transmembrane region" description="Helical" evidence="2">
    <location>
        <begin position="221"/>
        <end position="241"/>
    </location>
</feature>
<protein>
    <submittedName>
        <fullName evidence="3">Uncharacterized protein</fullName>
    </submittedName>
</protein>
<feature type="compositionally biased region" description="Polar residues" evidence="1">
    <location>
        <begin position="1"/>
        <end position="22"/>
    </location>
</feature>
<gene>
    <name evidence="3" type="ORF">PRUPE_6G103300</name>
</gene>
<evidence type="ECO:0000256" key="1">
    <source>
        <dbReference type="SAM" id="MobiDB-lite"/>
    </source>
</evidence>
<feature type="transmembrane region" description="Helical" evidence="2">
    <location>
        <begin position="182"/>
        <end position="200"/>
    </location>
</feature>
<dbReference type="Proteomes" id="UP000006882">
    <property type="component" value="Chromosome G6"/>
</dbReference>